<dbReference type="EMBL" id="CAJJDM010000031">
    <property type="protein sequence ID" value="CAD8061596.1"/>
    <property type="molecule type" value="Genomic_DNA"/>
</dbReference>
<accession>A0A8S1L9R4</accession>
<keyword evidence="5" id="KW-1185">Reference proteome</keyword>
<dbReference type="AlphaFoldDB" id="A0A8S1L9R4"/>
<organism evidence="4 5">
    <name type="scientific">Paramecium primaurelia</name>
    <dbReference type="NCBI Taxonomy" id="5886"/>
    <lineage>
        <taxon>Eukaryota</taxon>
        <taxon>Sar</taxon>
        <taxon>Alveolata</taxon>
        <taxon>Ciliophora</taxon>
        <taxon>Intramacronucleata</taxon>
        <taxon>Oligohymenophorea</taxon>
        <taxon>Peniculida</taxon>
        <taxon>Parameciidae</taxon>
        <taxon>Paramecium</taxon>
    </lineage>
</organism>
<dbReference type="InterPro" id="IPR011936">
    <property type="entry name" value="Myxo_disulph_rpt"/>
</dbReference>
<protein>
    <recommendedName>
        <fullName evidence="6">Insulin-like growth factor binding protein, N-terminal</fullName>
    </recommendedName>
</protein>
<evidence type="ECO:0000256" key="2">
    <source>
        <dbReference type="ARBA" id="ARBA00022737"/>
    </source>
</evidence>
<keyword evidence="1" id="KW-0732">Signal</keyword>
<keyword evidence="3" id="KW-1015">Disulfide bond</keyword>
<evidence type="ECO:0000256" key="1">
    <source>
        <dbReference type="ARBA" id="ARBA00022729"/>
    </source>
</evidence>
<dbReference type="OMA" id="QCYKECK"/>
<dbReference type="Pfam" id="PF13948">
    <property type="entry name" value="DUF4215"/>
    <property type="match status" value="7"/>
</dbReference>
<gene>
    <name evidence="4" type="ORF">PPRIM_AZ9-3.1.T0320034</name>
</gene>
<comment type="caution">
    <text evidence="4">The sequence shown here is derived from an EMBL/GenBank/DDBJ whole genome shotgun (WGS) entry which is preliminary data.</text>
</comment>
<dbReference type="Proteomes" id="UP000688137">
    <property type="component" value="Unassembled WGS sequence"/>
</dbReference>
<evidence type="ECO:0008006" key="6">
    <source>
        <dbReference type="Google" id="ProtNLM"/>
    </source>
</evidence>
<keyword evidence="2" id="KW-0677">Repeat</keyword>
<evidence type="ECO:0000313" key="4">
    <source>
        <dbReference type="EMBL" id="CAD8061596.1"/>
    </source>
</evidence>
<proteinExistence type="predicted"/>
<dbReference type="SMART" id="SM00261">
    <property type="entry name" value="FU"/>
    <property type="match status" value="4"/>
</dbReference>
<name>A0A8S1L9R4_PARPR</name>
<sequence>MWIMVQCVIGIKKVISTSFTQTTPFIDHEGWKISNTQNIGYSQCGGVQLFGGNQIFDLTTGIVKLFNLPPHYKLYLSFVVYIIDMTSPQAINIQVDQVPTQAIIPNSSTNLCGSYQADQTYNIVINQFHSYPTAIISIFSSIDSSNVYWGIRDFELSVDTCPTGCQICFQESQVFECFQWKLFHSSWSSQDINDFDNNGWLATSITGPTECASIPIYGGYNSMTVGGQLQRTFQLPSHSNLFFIFRFVKIDNWSGEYGNFRIENQNFNVLYNGGGTQKNFCGNNMYPDQFHIHGIEFVHDAPTITILIASEQYNSDRFYGIRDFYIYGYTFPSYCGDGIIDDNEQCDDGNIYAFDGCFNCQYSCIEGCSTCLNGICFNCQDGWIFDIFNDQCIYQQFNKLEQQIIIQQDQQKVNINNQLINCIQFNQEAECIQCKIGYELFEDCQSICGDGIVSGNEQCEISQKNCNSSCQYQCQEECIQCNFGQCQQCRSGYVLQMSECIPKCGDYQVEKQEQCDDGNMIRFDGCNNCNNECQDSCILCEFGQCIMCKQGWILENGYCISKCGDNMIALGLEECDDGNDIQFDGCYNCKLECPDQGCSVCFLGICYNCNYPLTLYKDQCLVICGDGLLAYGYEDCDDGNDIPYDGCYKCKYQCYKECKICDKGICMDECDYGYYLINQICVSQCGDGILTYDEQCDDGNSIEYDGCHLCNYSCPQNCQICEEGICYKCNFGYYIDNQQCITKCGDGLIGFPEEECDDFNKNNLDGCNSNCLIENDWICTQPSEDSFSQCSYIVAPIMKLTFVTQEIIHHTLMLLFLI</sequence>
<evidence type="ECO:0000256" key="3">
    <source>
        <dbReference type="ARBA" id="ARBA00023157"/>
    </source>
</evidence>
<evidence type="ECO:0000313" key="5">
    <source>
        <dbReference type="Proteomes" id="UP000688137"/>
    </source>
</evidence>
<dbReference type="NCBIfam" id="TIGR02232">
    <property type="entry name" value="myxo_disulf_rpt"/>
    <property type="match status" value="4"/>
</dbReference>
<dbReference type="InterPro" id="IPR006212">
    <property type="entry name" value="Furin_repeat"/>
</dbReference>
<dbReference type="PANTHER" id="PTHR39767:SF2">
    <property type="entry name" value="CHROMOSOME UNDETERMINED SCAFFOLD_1, WHOLE GENOME SHOTGUN SEQUENCE"/>
    <property type="match status" value="1"/>
</dbReference>
<dbReference type="PANTHER" id="PTHR39767">
    <property type="entry name" value="CALCIUM/CALMODULIN-BINDING MEMBRANE PROTEIN PCM4-RELATED"/>
    <property type="match status" value="1"/>
</dbReference>
<reference evidence="4" key="1">
    <citation type="submission" date="2021-01" db="EMBL/GenBank/DDBJ databases">
        <authorList>
            <consortium name="Genoscope - CEA"/>
            <person name="William W."/>
        </authorList>
    </citation>
    <scope>NUCLEOTIDE SEQUENCE</scope>
</reference>